<dbReference type="Pfam" id="PF01263">
    <property type="entry name" value="Aldose_epim"/>
    <property type="match status" value="1"/>
</dbReference>
<dbReference type="AlphaFoldDB" id="A0A4R2HVD4"/>
<dbReference type="RefSeq" id="WP_132207824.1">
    <property type="nucleotide sequence ID" value="NZ_SLWN01000002.1"/>
</dbReference>
<name>A0A4R2HVD4_9ACTN</name>
<accession>A0A4R2HVD4</accession>
<dbReference type="InterPro" id="IPR014718">
    <property type="entry name" value="GH-type_carb-bd"/>
</dbReference>
<evidence type="ECO:0000313" key="2">
    <source>
        <dbReference type="Proteomes" id="UP000294508"/>
    </source>
</evidence>
<dbReference type="InterPro" id="IPR008183">
    <property type="entry name" value="Aldose_1/G6P_1-epimerase"/>
</dbReference>
<protein>
    <submittedName>
        <fullName evidence="1">Aldose 1-epimerase</fullName>
    </submittedName>
</protein>
<dbReference type="GO" id="GO:0033499">
    <property type="term" value="P:galactose catabolic process via UDP-galactose, Leloir pathway"/>
    <property type="evidence" value="ECO:0007669"/>
    <property type="project" value="TreeGrafter"/>
</dbReference>
<dbReference type="InterPro" id="IPR011013">
    <property type="entry name" value="Gal_mutarotase_sf_dom"/>
</dbReference>
<dbReference type="GO" id="GO:0006006">
    <property type="term" value="P:glucose metabolic process"/>
    <property type="evidence" value="ECO:0007669"/>
    <property type="project" value="TreeGrafter"/>
</dbReference>
<dbReference type="Proteomes" id="UP000294508">
    <property type="component" value="Unassembled WGS sequence"/>
</dbReference>
<dbReference type="GO" id="GO:0004034">
    <property type="term" value="F:aldose 1-epimerase activity"/>
    <property type="evidence" value="ECO:0007669"/>
    <property type="project" value="TreeGrafter"/>
</dbReference>
<comment type="caution">
    <text evidence="1">The sequence shown here is derived from an EMBL/GenBank/DDBJ whole genome shotgun (WGS) entry which is preliminary data.</text>
</comment>
<dbReference type="InterPro" id="IPR037480">
    <property type="entry name" value="YihR-like"/>
</dbReference>
<dbReference type="PANTHER" id="PTHR10091:SF0">
    <property type="entry name" value="GALACTOSE MUTAROTASE"/>
    <property type="match status" value="1"/>
</dbReference>
<dbReference type="SUPFAM" id="SSF74650">
    <property type="entry name" value="Galactose mutarotase-like"/>
    <property type="match status" value="1"/>
</dbReference>
<keyword evidence="2" id="KW-1185">Reference proteome</keyword>
<dbReference type="Gene3D" id="2.70.98.10">
    <property type="match status" value="1"/>
</dbReference>
<gene>
    <name evidence="1" type="ORF">EV652_10249</name>
</gene>
<sequence>MSAQVLPSGEQWVLTADGYAATVVSVGGGLRGLTYDGRAVLLGYGEDEPAQAGIGQHLFPWPNRITDGKYTFEGVDQQLDLTEPERQNAMHGLTRWANWERVDDGTDPAVVEVAHRLHGHPGYPHQLDLRLTYQLVDGLTVTATATNVGTSDAPYGYGMHPYLSVGRAIDECVLEFHAAEWLEVSPERMTPIGLSPVTGSPYDFHQGRVIGDLDIDNAFTGLGGGSWSVTLTDPDSGNRSVLTSDTVWMQLYTGAAIGRTALAVEPMTCPPNAFITGQNLVVLKPGDSHATSLTVSV</sequence>
<reference evidence="1 2" key="1">
    <citation type="journal article" date="2015" name="Stand. Genomic Sci.">
        <title>Genomic Encyclopedia of Bacterial and Archaeal Type Strains, Phase III: the genomes of soil and plant-associated and newly described type strains.</title>
        <authorList>
            <person name="Whitman W.B."/>
            <person name="Woyke T."/>
            <person name="Klenk H.P."/>
            <person name="Zhou Y."/>
            <person name="Lilburn T.G."/>
            <person name="Beck B.J."/>
            <person name="De Vos P."/>
            <person name="Vandamme P."/>
            <person name="Eisen J.A."/>
            <person name="Garrity G."/>
            <person name="Hugenholtz P."/>
            <person name="Kyrpides N.C."/>
        </authorList>
    </citation>
    <scope>NUCLEOTIDE SEQUENCE [LARGE SCALE GENOMIC DNA]</scope>
    <source>
        <strain evidence="1 2">VKM Ac-2572</strain>
    </source>
</reference>
<proteinExistence type="predicted"/>
<dbReference type="GO" id="GO:0030246">
    <property type="term" value="F:carbohydrate binding"/>
    <property type="evidence" value="ECO:0007669"/>
    <property type="project" value="InterPro"/>
</dbReference>
<dbReference type="EMBL" id="SLWN01000002">
    <property type="protein sequence ID" value="TCO33985.1"/>
    <property type="molecule type" value="Genomic_DNA"/>
</dbReference>
<organism evidence="1 2">
    <name type="scientific">Kribbella steppae</name>
    <dbReference type="NCBI Taxonomy" id="2512223"/>
    <lineage>
        <taxon>Bacteria</taxon>
        <taxon>Bacillati</taxon>
        <taxon>Actinomycetota</taxon>
        <taxon>Actinomycetes</taxon>
        <taxon>Propionibacteriales</taxon>
        <taxon>Kribbellaceae</taxon>
        <taxon>Kribbella</taxon>
    </lineage>
</organism>
<dbReference type="OrthoDB" id="4739604at2"/>
<dbReference type="PANTHER" id="PTHR10091">
    <property type="entry name" value="ALDOSE-1-EPIMERASE"/>
    <property type="match status" value="1"/>
</dbReference>
<evidence type="ECO:0000313" key="1">
    <source>
        <dbReference type="EMBL" id="TCO33985.1"/>
    </source>
</evidence>
<dbReference type="CDD" id="cd09022">
    <property type="entry name" value="Aldose_epim_Ec_YihR"/>
    <property type="match status" value="1"/>
</dbReference>